<dbReference type="InterPro" id="IPR053145">
    <property type="entry name" value="AB_hydrolase_Est10"/>
</dbReference>
<sequence length="613" mass="65847">MNAGFKLLNEKGDTAQVSADYPVAFAETIGLFRPADAWVHNKSSASEGPATVADTAVLFVGSWGFEELCARKFWQKLAVELSKRGLASMRFDYPGTGDALDHADYAAGLDVWLDTIIAAGKTLKDLSGAKRLLLVGHCIGGALSWRAAEKLNDVSGLVLAAPALSGRHWLREFVALSRIANQGAIATSTAASGPAMGEQVIPRTVTEGLKTLNIASATSAPVADILLLQQENRPADSAFAEHLQTLGLNVQAQLFEGYDRFIRDVLFSVPPTASINTIAEWASGMSTRVAVGADGSAAWPAALPSCQKGDGFTETPVRFGVCDRLYGIVCEPEGPRRGATVLVLPTGYERASGWGRISANLCRDLARSGIASLRFDMANIADSPAVPGRPDQIIYGDGQLADVDAAMDFLTEKKLLPVVVTGRCSGGWAAFRSGVRDRRFSGVVPVNVFDFYIPPDADVEALLISSRQPLASYGAKLLRGSFWRRVLKGEVRVRNGIVNLWAMIMGKALSFATPIMVRFPFLSARFHQLSQDFNAIAANDTRMSIVFTEGDIGAAMLETNFGPRGRLLTSRYGSPRIAFIENADHNLTTAEARHAWADEVRAIALQFSPALTP</sequence>
<dbReference type="GO" id="GO:0052689">
    <property type="term" value="F:carboxylic ester hydrolase activity"/>
    <property type="evidence" value="ECO:0007669"/>
    <property type="project" value="TreeGrafter"/>
</dbReference>
<evidence type="ECO:0000259" key="1">
    <source>
        <dbReference type="Pfam" id="PF12146"/>
    </source>
</evidence>
<dbReference type="EMBL" id="JXQV01000006">
    <property type="protein sequence ID" value="KIQ03675.1"/>
    <property type="molecule type" value="Genomic_DNA"/>
</dbReference>
<name>A0A0D0L1V6_AGRTU</name>
<dbReference type="Pfam" id="PF12146">
    <property type="entry name" value="Hydrolase_4"/>
    <property type="match status" value="1"/>
</dbReference>
<comment type="caution">
    <text evidence="2">The sequence shown here is derived from an EMBL/GenBank/DDBJ whole genome shotgun (WGS) entry which is preliminary data.</text>
</comment>
<proteinExistence type="predicted"/>
<dbReference type="PANTHER" id="PTHR43265:SF1">
    <property type="entry name" value="ESTERASE ESTD"/>
    <property type="match status" value="1"/>
</dbReference>
<dbReference type="InterPro" id="IPR022742">
    <property type="entry name" value="Hydrolase_4"/>
</dbReference>
<dbReference type="Proteomes" id="UP000035017">
    <property type="component" value="Unassembled WGS sequence"/>
</dbReference>
<dbReference type="OrthoDB" id="249225at2"/>
<gene>
    <name evidence="2" type="ORF">RU07_06560</name>
</gene>
<organism evidence="2 3">
    <name type="scientific">Agrobacterium tumefaciens</name>
    <dbReference type="NCBI Taxonomy" id="358"/>
    <lineage>
        <taxon>Bacteria</taxon>
        <taxon>Pseudomonadati</taxon>
        <taxon>Pseudomonadota</taxon>
        <taxon>Alphaproteobacteria</taxon>
        <taxon>Hyphomicrobiales</taxon>
        <taxon>Rhizobiaceae</taxon>
        <taxon>Rhizobium/Agrobacterium group</taxon>
        <taxon>Agrobacterium</taxon>
        <taxon>Agrobacterium tumefaciens complex</taxon>
    </lineage>
</organism>
<dbReference type="PANTHER" id="PTHR43265">
    <property type="entry name" value="ESTERASE ESTD"/>
    <property type="match status" value="1"/>
</dbReference>
<dbReference type="Gene3D" id="3.40.50.1820">
    <property type="entry name" value="alpha/beta hydrolase"/>
    <property type="match status" value="2"/>
</dbReference>
<feature type="domain" description="Serine aminopeptidase S33" evidence="1">
    <location>
        <begin position="74"/>
        <end position="176"/>
    </location>
</feature>
<dbReference type="SUPFAM" id="SSF53474">
    <property type="entry name" value="alpha/beta-Hydrolases"/>
    <property type="match status" value="2"/>
</dbReference>
<dbReference type="AlphaFoldDB" id="A0A0D0L1V6"/>
<protein>
    <recommendedName>
        <fullName evidence="1">Serine aminopeptidase S33 domain-containing protein</fullName>
    </recommendedName>
</protein>
<dbReference type="InterPro" id="IPR029058">
    <property type="entry name" value="AB_hydrolase_fold"/>
</dbReference>
<accession>A0A0D0L1V6</accession>
<evidence type="ECO:0000313" key="3">
    <source>
        <dbReference type="Proteomes" id="UP000035017"/>
    </source>
</evidence>
<reference evidence="2 3" key="1">
    <citation type="submission" date="2014-12" db="EMBL/GenBank/DDBJ databases">
        <title>16Stimator: statistical estimation of ribosomal gene copy numbers from draft genome assemblies.</title>
        <authorList>
            <person name="Perisin M.A."/>
            <person name="Vetter M."/>
            <person name="Gilbert J.A."/>
            <person name="Bergelson J."/>
        </authorList>
    </citation>
    <scope>NUCLEOTIDE SEQUENCE [LARGE SCALE GENOMIC DNA]</scope>
    <source>
        <strain evidence="2 3">MEJ076</strain>
    </source>
</reference>
<evidence type="ECO:0000313" key="2">
    <source>
        <dbReference type="EMBL" id="KIQ03675.1"/>
    </source>
</evidence>